<comment type="caution">
    <text evidence="3">The sequence shown here is derived from an EMBL/GenBank/DDBJ whole genome shotgun (WGS) entry which is preliminary data.</text>
</comment>
<sequence length="691" mass="74537">MGGQGSGRGGGRGGRGDGGRRNRHMGEVSSVKALLSAQGMSLKEILAVISPPAAERDRSRVLTRLETPEHEAWRLANPIGALLGPNQVIRSNFFLVDTQAIPRIVYQYAFHVYSFEGQSNNVSSEDCAGKEDNRILCSLFNRLHQRHPEWTVPMCYDGRSLIFTAAELPIPAESFNEKGEPSVTDTLYIPNPDGSDSRRRFSVRTTLVTSFPLPTTVEGWRYVTAQAITALDTPYLSSARMGAMEDSPRWLTVGSVAFRSGDKLELNVAYSAMQGYYLSLKPCMAGLALVSDMSVSCFLNAGEMTNILFHAAGCLGPASNSSDTLFDFAGRRVTVADYFAAMSKDPVKGASYSQKLPNGTAAKPVLVPPELILVPGETADCCSASAHIYSADGQCRTSNCTPEMTAQLIRYSAVSPNQRMAFIRADTNFAQSVADDPIVKSFGLNRVERKPMAVPARLLPPAELRYGGGKTISPGLAGSWPVEGLRCAFPPPAPTGDYYLFAVMLCGRGPPRQGDYRDKVDSFVDLLISDCAKFGVTLRKGDVKLAGNTLGIVTQCARWKNIDRTPKGYCANMVLKINTKLGGTNCTLASRSGATAPAPGMDVSHPEPGSNQQSVAAVVGALELMGVLEDSVKIAIVVCQKNHHTRLFFEEEDGASKQGKYLVAAGGTQAELMEISNLWMTSLRTSTMFFV</sequence>
<dbReference type="PROSITE" id="PS50822">
    <property type="entry name" value="PIWI"/>
    <property type="match status" value="1"/>
</dbReference>
<feature type="region of interest" description="Disordered" evidence="1">
    <location>
        <begin position="1"/>
        <end position="23"/>
    </location>
</feature>
<dbReference type="InterPro" id="IPR003165">
    <property type="entry name" value="Piwi"/>
</dbReference>
<dbReference type="SUPFAM" id="SSF101690">
    <property type="entry name" value="PAZ domain"/>
    <property type="match status" value="1"/>
</dbReference>
<dbReference type="PANTHER" id="PTHR22891">
    <property type="entry name" value="EUKARYOTIC TRANSLATION INITIATION FACTOR 2C"/>
    <property type="match status" value="1"/>
</dbReference>
<name>A0ABP0VEY8_9BRYO</name>
<evidence type="ECO:0000256" key="1">
    <source>
        <dbReference type="SAM" id="MobiDB-lite"/>
    </source>
</evidence>
<keyword evidence="4" id="KW-1185">Reference proteome</keyword>
<feature type="compositionally biased region" description="Basic and acidic residues" evidence="1">
    <location>
        <begin position="14"/>
        <end position="23"/>
    </location>
</feature>
<dbReference type="Proteomes" id="UP001497444">
    <property type="component" value="Unassembled WGS sequence"/>
</dbReference>
<feature type="domain" description="Piwi" evidence="2">
    <location>
        <begin position="550"/>
        <end position="626"/>
    </location>
</feature>
<dbReference type="EMBL" id="CAXAQS010000625">
    <property type="protein sequence ID" value="CAK9252433.1"/>
    <property type="molecule type" value="Genomic_DNA"/>
</dbReference>
<evidence type="ECO:0000259" key="2">
    <source>
        <dbReference type="PROSITE" id="PS50822"/>
    </source>
</evidence>
<evidence type="ECO:0000313" key="3">
    <source>
        <dbReference type="EMBL" id="CAK9252433.1"/>
    </source>
</evidence>
<dbReference type="Gene3D" id="3.40.50.2300">
    <property type="match status" value="1"/>
</dbReference>
<feature type="compositionally biased region" description="Gly residues" evidence="1">
    <location>
        <begin position="1"/>
        <end position="13"/>
    </location>
</feature>
<dbReference type="SUPFAM" id="SSF53098">
    <property type="entry name" value="Ribonuclease H-like"/>
    <property type="match status" value="1"/>
</dbReference>
<dbReference type="Pfam" id="PF02171">
    <property type="entry name" value="Piwi"/>
    <property type="match status" value="1"/>
</dbReference>
<gene>
    <name evidence="3" type="ORF">CSSPJE1EN1_LOCUS27811</name>
</gene>
<dbReference type="InterPro" id="IPR012337">
    <property type="entry name" value="RNaseH-like_sf"/>
</dbReference>
<organism evidence="3 4">
    <name type="scientific">Sphagnum jensenii</name>
    <dbReference type="NCBI Taxonomy" id="128206"/>
    <lineage>
        <taxon>Eukaryota</taxon>
        <taxon>Viridiplantae</taxon>
        <taxon>Streptophyta</taxon>
        <taxon>Embryophyta</taxon>
        <taxon>Bryophyta</taxon>
        <taxon>Sphagnophytina</taxon>
        <taxon>Sphagnopsida</taxon>
        <taxon>Sphagnales</taxon>
        <taxon>Sphagnaceae</taxon>
        <taxon>Sphagnum</taxon>
    </lineage>
</organism>
<evidence type="ECO:0000313" key="4">
    <source>
        <dbReference type="Proteomes" id="UP001497444"/>
    </source>
</evidence>
<proteinExistence type="predicted"/>
<dbReference type="InterPro" id="IPR036085">
    <property type="entry name" value="PAZ_dom_sf"/>
</dbReference>
<reference evidence="3" key="1">
    <citation type="submission" date="2024-02" db="EMBL/GenBank/DDBJ databases">
        <authorList>
            <consortium name="ELIXIR-Norway"/>
            <consortium name="Elixir Norway"/>
        </authorList>
    </citation>
    <scope>NUCLEOTIDE SEQUENCE</scope>
</reference>
<accession>A0ABP0VEY8</accession>
<dbReference type="Pfam" id="PF16486">
    <property type="entry name" value="ArgoN"/>
    <property type="match status" value="1"/>
</dbReference>
<dbReference type="InterPro" id="IPR032474">
    <property type="entry name" value="Argonaute_N"/>
</dbReference>
<protein>
    <recommendedName>
        <fullName evidence="2">Piwi domain-containing protein</fullName>
    </recommendedName>
</protein>